<organism evidence="1 2">
    <name type="scientific">Scutellospora calospora</name>
    <dbReference type="NCBI Taxonomy" id="85575"/>
    <lineage>
        <taxon>Eukaryota</taxon>
        <taxon>Fungi</taxon>
        <taxon>Fungi incertae sedis</taxon>
        <taxon>Mucoromycota</taxon>
        <taxon>Glomeromycotina</taxon>
        <taxon>Glomeromycetes</taxon>
        <taxon>Diversisporales</taxon>
        <taxon>Gigasporaceae</taxon>
        <taxon>Scutellospora</taxon>
    </lineage>
</organism>
<proteinExistence type="predicted"/>
<gene>
    <name evidence="1" type="ORF">SCALOS_LOCUS87</name>
</gene>
<dbReference type="EMBL" id="CAJVPM010000023">
    <property type="protein sequence ID" value="CAG8434506.1"/>
    <property type="molecule type" value="Genomic_DNA"/>
</dbReference>
<protein>
    <submittedName>
        <fullName evidence="1">672_t:CDS:1</fullName>
    </submittedName>
</protein>
<name>A0ACA9JTW2_9GLOM</name>
<evidence type="ECO:0000313" key="2">
    <source>
        <dbReference type="Proteomes" id="UP000789860"/>
    </source>
</evidence>
<keyword evidence="2" id="KW-1185">Reference proteome</keyword>
<sequence>MPKEKKETKVKKEKKEKKEKKPHKEKREKERSKHKEIVQDIGTIIAETAETTVKTEKVPKKVKTSKTTEKVSKKSEKVLKTEEEKALNTEEKETDTTQKDVSMVVHYDLSALIPFASPLATEEFTLELMQIVRKASRRRHCRRGVKEVVKALQKGHEGLVVMAGDISPIDIITHIPILCEDFSVPYVYIPSRADLGFACATKRPTSVVMIVPDLKKEETFDYKEHYTACYNKVKELEQNEI</sequence>
<comment type="caution">
    <text evidence="1">The sequence shown here is derived from an EMBL/GenBank/DDBJ whole genome shotgun (WGS) entry which is preliminary data.</text>
</comment>
<reference evidence="1" key="1">
    <citation type="submission" date="2021-06" db="EMBL/GenBank/DDBJ databases">
        <authorList>
            <person name="Kallberg Y."/>
            <person name="Tangrot J."/>
            <person name="Rosling A."/>
        </authorList>
    </citation>
    <scope>NUCLEOTIDE SEQUENCE</scope>
    <source>
        <strain evidence="1">AU212A</strain>
    </source>
</reference>
<accession>A0ACA9JTW2</accession>
<evidence type="ECO:0000313" key="1">
    <source>
        <dbReference type="EMBL" id="CAG8434506.1"/>
    </source>
</evidence>
<dbReference type="Proteomes" id="UP000789860">
    <property type="component" value="Unassembled WGS sequence"/>
</dbReference>